<dbReference type="OrthoDB" id="10255285at2759"/>
<comment type="caution">
    <text evidence="4">The sequence shown here is derived from an EMBL/GenBank/DDBJ whole genome shotgun (WGS) entry which is preliminary data.</text>
</comment>
<evidence type="ECO:0000256" key="1">
    <source>
        <dbReference type="ARBA" id="ARBA00010307"/>
    </source>
</evidence>
<name>A0A9P6WDC0_MAUEX</name>
<dbReference type="EMBL" id="PUHR01000029">
    <property type="protein sequence ID" value="KAG0670008.1"/>
    <property type="molecule type" value="Genomic_DNA"/>
</dbReference>
<proteinExistence type="inferred from homology"/>
<comment type="similarity">
    <text evidence="1">Belongs to the MOG1 family.</text>
</comment>
<dbReference type="InterPro" id="IPR016123">
    <property type="entry name" value="Mog1/PsbP_a/b/a-sand"/>
</dbReference>
<keyword evidence="5" id="KW-1185">Reference proteome</keyword>
<protein>
    <submittedName>
        <fullName evidence="4">Multicopy suppressor of ts gsp1</fullName>
    </submittedName>
</protein>
<dbReference type="Gene3D" id="3.40.1000.10">
    <property type="entry name" value="Mog1/PsbP, alpha/beta/alpha sandwich"/>
    <property type="match status" value="1"/>
</dbReference>
<gene>
    <name evidence="4" type="primary">MOG1</name>
    <name evidence="4" type="ORF">C6P45_002953</name>
</gene>
<dbReference type="GO" id="GO:0031267">
    <property type="term" value="F:small GTPase binding"/>
    <property type="evidence" value="ECO:0007669"/>
    <property type="project" value="TreeGrafter"/>
</dbReference>
<evidence type="ECO:0000256" key="2">
    <source>
        <dbReference type="ARBA" id="ARBA00022448"/>
    </source>
</evidence>
<dbReference type="GO" id="GO:0006606">
    <property type="term" value="P:protein import into nucleus"/>
    <property type="evidence" value="ECO:0007669"/>
    <property type="project" value="TreeGrafter"/>
</dbReference>
<reference evidence="4 5" key="1">
    <citation type="submission" date="2020-11" db="EMBL/GenBank/DDBJ databases">
        <title>Kefir isolates.</title>
        <authorList>
            <person name="Marcisauskas S."/>
            <person name="Kim Y."/>
            <person name="Blasche S."/>
        </authorList>
    </citation>
    <scope>NUCLEOTIDE SEQUENCE [LARGE SCALE GENOMIC DNA]</scope>
    <source>
        <strain evidence="4 5">OG2</strain>
    </source>
</reference>
<evidence type="ECO:0000313" key="5">
    <source>
        <dbReference type="Proteomes" id="UP000750334"/>
    </source>
</evidence>
<dbReference type="SUPFAM" id="SSF55724">
    <property type="entry name" value="Mog1p/PsbP-like"/>
    <property type="match status" value="1"/>
</dbReference>
<evidence type="ECO:0000256" key="3">
    <source>
        <dbReference type="ARBA" id="ARBA00022927"/>
    </source>
</evidence>
<evidence type="ECO:0000313" key="4">
    <source>
        <dbReference type="EMBL" id="KAG0670008.1"/>
    </source>
</evidence>
<keyword evidence="3" id="KW-0653">Protein transport</keyword>
<sequence length="192" mass="21295">MSNVTQLYGGAITTVIPGGFLDASLIREVPDTQEVFVNSRKEDEKATFNDGLGYNESAIVDLLQMVDDVPTDKDALNVHIKEIASLNQSDELHIAKYETLSETIQSCICVEEAYKWGKRSEKETVAVCTALIRLKDVETDVVLTINVPVTSEQPEELAVLEKGELPERVLAAYKLVKTMATEFKIIDKSLFV</sequence>
<organism evidence="4 5">
    <name type="scientific">Maudiozyma exigua</name>
    <name type="common">Yeast</name>
    <name type="synonym">Kazachstania exigua</name>
    <dbReference type="NCBI Taxonomy" id="34358"/>
    <lineage>
        <taxon>Eukaryota</taxon>
        <taxon>Fungi</taxon>
        <taxon>Dikarya</taxon>
        <taxon>Ascomycota</taxon>
        <taxon>Saccharomycotina</taxon>
        <taxon>Saccharomycetes</taxon>
        <taxon>Saccharomycetales</taxon>
        <taxon>Saccharomycetaceae</taxon>
        <taxon>Maudiozyma</taxon>
    </lineage>
</organism>
<keyword evidence="2" id="KW-0813">Transport</keyword>
<dbReference type="Proteomes" id="UP000750334">
    <property type="component" value="Unassembled WGS sequence"/>
</dbReference>
<dbReference type="GO" id="GO:0005634">
    <property type="term" value="C:nucleus"/>
    <property type="evidence" value="ECO:0007669"/>
    <property type="project" value="TreeGrafter"/>
</dbReference>
<dbReference type="InterPro" id="IPR007681">
    <property type="entry name" value="Mog1"/>
</dbReference>
<dbReference type="GO" id="GO:0005085">
    <property type="term" value="F:guanyl-nucleotide exchange factor activity"/>
    <property type="evidence" value="ECO:0007669"/>
    <property type="project" value="TreeGrafter"/>
</dbReference>
<accession>A0A9P6WDC0</accession>
<dbReference type="PANTHER" id="PTHR15837">
    <property type="entry name" value="RAN GUANINE NUCLEOTIDE RELEASE FACTOR"/>
    <property type="match status" value="1"/>
</dbReference>
<dbReference type="Pfam" id="PF04603">
    <property type="entry name" value="Mog1"/>
    <property type="match status" value="1"/>
</dbReference>
<dbReference type="AlphaFoldDB" id="A0A9P6WDC0"/>
<dbReference type="PANTHER" id="PTHR15837:SF0">
    <property type="entry name" value="RAN GUANINE NUCLEOTIDE RELEASE FACTOR"/>
    <property type="match status" value="1"/>
</dbReference>